<dbReference type="AlphaFoldDB" id="A0A919MRY7"/>
<comment type="caution">
    <text evidence="2">The sequence shown here is derived from an EMBL/GenBank/DDBJ whole genome shotgun (WGS) entry which is preliminary data.</text>
</comment>
<evidence type="ECO:0000313" key="3">
    <source>
        <dbReference type="Proteomes" id="UP000636960"/>
    </source>
</evidence>
<accession>A0A919MRY7</accession>
<dbReference type="RefSeq" id="WP_203778420.1">
    <property type="nucleotide sequence ID" value="NZ_BOMV01000001.1"/>
</dbReference>
<keyword evidence="1" id="KW-0472">Membrane</keyword>
<evidence type="ECO:0000256" key="1">
    <source>
        <dbReference type="SAM" id="Phobius"/>
    </source>
</evidence>
<dbReference type="EMBL" id="BOMV01000001">
    <property type="protein sequence ID" value="GIE92664.1"/>
    <property type="molecule type" value="Genomic_DNA"/>
</dbReference>
<name>A0A919MRY7_9ACTN</name>
<keyword evidence="1" id="KW-1133">Transmembrane helix</keyword>
<protein>
    <recommendedName>
        <fullName evidence="4">DUF2993 domain-containing protein</fullName>
    </recommendedName>
</protein>
<dbReference type="Proteomes" id="UP000636960">
    <property type="component" value="Unassembled WGS sequence"/>
</dbReference>
<evidence type="ECO:0000313" key="2">
    <source>
        <dbReference type="EMBL" id="GIE92664.1"/>
    </source>
</evidence>
<sequence length="501" mass="52974">MAAFEPARIISRLRIGRVFHRAAHTGGPVRRRRIAWAAGGVGLVLAGGMLVLAVPVPFVDAILAGQIADRVKGQVACAGSLAVEPTVKVGGGRLLPQVLRQRLAEVQLTVPDATLSGVPHAAFSATMRDVSQPDGNSTHVGSMEAAITVGFANMPSADGEPVPSYQRAEDGGLTVNVLSPRENSKNVKAKLFLKMQIQGATVRSVPQRLEIFGQTLPAAEVSDLTGGVRSQDLPDLPDGVSYRSITPRRDGLHVEIAGVSTTRLNTLPPQVGDRDVTYVAEDGLLGISTSVGIEPIINVPLTIFTAPRLTGGTLTLEPQTVRILGADRRTTDPLARLVLSQIDQESLTRTLPALPAGVRYRSVSVDDDGIKLVISGVTTRPFSALAQPKDRPTVYSAEGGLLTATVTGSQEDTPIVLHAKPRITGTTLDIAPEQIEMFGTRFPAKNVLAEVKAQETSYDLQPLPPNLAYQSVAVLPEGLLIRLAGRDVTLTKGALTGDTEC</sequence>
<keyword evidence="1" id="KW-0812">Transmembrane</keyword>
<organism evidence="2 3">
    <name type="scientific">Paractinoplanes rishiriensis</name>
    <dbReference type="NCBI Taxonomy" id="1050105"/>
    <lineage>
        <taxon>Bacteria</taxon>
        <taxon>Bacillati</taxon>
        <taxon>Actinomycetota</taxon>
        <taxon>Actinomycetes</taxon>
        <taxon>Micromonosporales</taxon>
        <taxon>Micromonosporaceae</taxon>
        <taxon>Paractinoplanes</taxon>
    </lineage>
</organism>
<dbReference type="Pfam" id="PF11209">
    <property type="entry name" value="LmeA"/>
    <property type="match status" value="1"/>
</dbReference>
<keyword evidence="3" id="KW-1185">Reference proteome</keyword>
<gene>
    <name evidence="2" type="ORF">Ari01nite_01290</name>
</gene>
<feature type="transmembrane region" description="Helical" evidence="1">
    <location>
        <begin position="34"/>
        <end position="58"/>
    </location>
</feature>
<dbReference type="InterPro" id="IPR021373">
    <property type="entry name" value="DUF2993"/>
</dbReference>
<reference evidence="2" key="1">
    <citation type="submission" date="2021-01" db="EMBL/GenBank/DDBJ databases">
        <title>Whole genome shotgun sequence of Actinoplanes rishiriensis NBRC 108556.</title>
        <authorList>
            <person name="Komaki H."/>
            <person name="Tamura T."/>
        </authorList>
    </citation>
    <scope>NUCLEOTIDE SEQUENCE</scope>
    <source>
        <strain evidence="2">NBRC 108556</strain>
    </source>
</reference>
<proteinExistence type="predicted"/>
<evidence type="ECO:0008006" key="4">
    <source>
        <dbReference type="Google" id="ProtNLM"/>
    </source>
</evidence>